<dbReference type="PROSITE" id="PS50003">
    <property type="entry name" value="PH_DOMAIN"/>
    <property type="match status" value="1"/>
</dbReference>
<evidence type="ECO:0000256" key="1">
    <source>
        <dbReference type="SAM" id="MobiDB-lite"/>
    </source>
</evidence>
<dbReference type="SUPFAM" id="SSF50729">
    <property type="entry name" value="PH domain-like"/>
    <property type="match status" value="1"/>
</dbReference>
<evidence type="ECO:0000313" key="3">
    <source>
        <dbReference type="EMBL" id="ESP04650.1"/>
    </source>
</evidence>
<dbReference type="OMA" id="KSHIFIC"/>
<protein>
    <recommendedName>
        <fullName evidence="2">PH domain-containing protein</fullName>
    </recommendedName>
</protein>
<dbReference type="EMBL" id="KB199676">
    <property type="protein sequence ID" value="ESP04650.1"/>
    <property type="molecule type" value="Genomic_DNA"/>
</dbReference>
<keyword evidence="4" id="KW-1185">Reference proteome</keyword>
<dbReference type="Pfam" id="PF00169">
    <property type="entry name" value="PH"/>
    <property type="match status" value="1"/>
</dbReference>
<feature type="domain" description="PH" evidence="2">
    <location>
        <begin position="8"/>
        <end position="109"/>
    </location>
</feature>
<feature type="compositionally biased region" description="Basic and acidic residues" evidence="1">
    <location>
        <begin position="203"/>
        <end position="246"/>
    </location>
</feature>
<dbReference type="HOGENOM" id="CLU_770056_0_0_1"/>
<dbReference type="InterPro" id="IPR001849">
    <property type="entry name" value="PH_domain"/>
</dbReference>
<dbReference type="Gene3D" id="2.30.29.30">
    <property type="entry name" value="Pleckstrin-homology domain (PH domain)/Phosphotyrosine-binding domain (PTB)"/>
    <property type="match status" value="1"/>
</dbReference>
<dbReference type="RefSeq" id="XP_009044693.1">
    <property type="nucleotide sequence ID" value="XM_009046445.1"/>
</dbReference>
<dbReference type="InterPro" id="IPR011993">
    <property type="entry name" value="PH-like_dom_sf"/>
</dbReference>
<feature type="compositionally biased region" description="Acidic residues" evidence="1">
    <location>
        <begin position="276"/>
        <end position="286"/>
    </location>
</feature>
<dbReference type="GeneID" id="20250413"/>
<gene>
    <name evidence="3" type="ORF">LOTGIDRAFT_237295</name>
</gene>
<evidence type="ECO:0000313" key="4">
    <source>
        <dbReference type="Proteomes" id="UP000030746"/>
    </source>
</evidence>
<dbReference type="SMART" id="SM00233">
    <property type="entry name" value="PH"/>
    <property type="match status" value="1"/>
</dbReference>
<dbReference type="CTD" id="20250413"/>
<dbReference type="Proteomes" id="UP000030746">
    <property type="component" value="Unassembled WGS sequence"/>
</dbReference>
<evidence type="ECO:0000259" key="2">
    <source>
        <dbReference type="PROSITE" id="PS50003"/>
    </source>
</evidence>
<dbReference type="KEGG" id="lgi:LOTGIDRAFT_237295"/>
<dbReference type="AlphaFoldDB" id="V4CQB3"/>
<proteinExistence type="predicted"/>
<feature type="compositionally biased region" description="Polar residues" evidence="1">
    <location>
        <begin position="182"/>
        <end position="196"/>
    </location>
</feature>
<dbReference type="CDD" id="cd00821">
    <property type="entry name" value="PH"/>
    <property type="match status" value="1"/>
</dbReference>
<feature type="compositionally biased region" description="Basic and acidic residues" evidence="1">
    <location>
        <begin position="255"/>
        <end position="264"/>
    </location>
</feature>
<dbReference type="OrthoDB" id="6108706at2759"/>
<reference evidence="3 4" key="1">
    <citation type="journal article" date="2013" name="Nature">
        <title>Insights into bilaterian evolution from three spiralian genomes.</title>
        <authorList>
            <person name="Simakov O."/>
            <person name="Marletaz F."/>
            <person name="Cho S.J."/>
            <person name="Edsinger-Gonzales E."/>
            <person name="Havlak P."/>
            <person name="Hellsten U."/>
            <person name="Kuo D.H."/>
            <person name="Larsson T."/>
            <person name="Lv J."/>
            <person name="Arendt D."/>
            <person name="Savage R."/>
            <person name="Osoegawa K."/>
            <person name="de Jong P."/>
            <person name="Grimwood J."/>
            <person name="Chapman J.A."/>
            <person name="Shapiro H."/>
            <person name="Aerts A."/>
            <person name="Otillar R.P."/>
            <person name="Terry A.Y."/>
            <person name="Boore J.L."/>
            <person name="Grigoriev I.V."/>
            <person name="Lindberg D.R."/>
            <person name="Seaver E.C."/>
            <person name="Weisblat D.A."/>
            <person name="Putnam N.H."/>
            <person name="Rokhsar D.S."/>
        </authorList>
    </citation>
    <scope>NUCLEOTIDE SEQUENCE [LARGE SCALE GENOMIC DNA]</scope>
</reference>
<organism evidence="3 4">
    <name type="scientific">Lottia gigantea</name>
    <name type="common">Giant owl limpet</name>
    <dbReference type="NCBI Taxonomy" id="225164"/>
    <lineage>
        <taxon>Eukaryota</taxon>
        <taxon>Metazoa</taxon>
        <taxon>Spiralia</taxon>
        <taxon>Lophotrochozoa</taxon>
        <taxon>Mollusca</taxon>
        <taxon>Gastropoda</taxon>
        <taxon>Patellogastropoda</taxon>
        <taxon>Lottioidea</taxon>
        <taxon>Lottiidae</taxon>
        <taxon>Lottia</taxon>
    </lineage>
</organism>
<sequence>MAVSLPESADFEGYLEKHGTGTVSKLLGKQKKTWCFLQDAWLYCHQSNNKRSSVVSSIDLTEAQMIRKINSDKSGLQFEIVTKFKNITFTAGTTNECNEWIKHLQKAMTFKDNINVPTTDRKSTNLHHYDEIDMNQGHKNTVQHASSSSAQYEDIDKFHTSVSPKADTSSHYASIDDDEVFTSKNNDKSPVSNVCEYSTVIPKEQRKTPSKDDISSSQKPTEKCPLDSSAEKKNSIENNNIRKDSQNENPSAKRNISERQDQDKTAVNSSKGDNEVNLEAEEEESIDDVHSMIPTNFPELKEELYSLSENDMKPISDLKTFLHDNNLNLDKRPLTQISTAKTEITDPFESLKAYLKSLDL</sequence>
<accession>V4CQB3</accession>
<name>V4CQB3_LOTGI</name>
<feature type="region of interest" description="Disordered" evidence="1">
    <location>
        <begin position="181"/>
        <end position="286"/>
    </location>
</feature>